<keyword evidence="1" id="KW-0812">Transmembrane</keyword>
<feature type="chain" id="PRO_5037943013" description="Phosphatidate cytidylyltransferase" evidence="2">
    <location>
        <begin position="26"/>
        <end position="66"/>
    </location>
</feature>
<dbReference type="PROSITE" id="PS51257">
    <property type="entry name" value="PROKAR_LIPOPROTEIN"/>
    <property type="match status" value="1"/>
</dbReference>
<proteinExistence type="predicted"/>
<dbReference type="EMBL" id="JAFMYU010000003">
    <property type="protein sequence ID" value="MBO0930409.1"/>
    <property type="molecule type" value="Genomic_DNA"/>
</dbReference>
<dbReference type="RefSeq" id="WP_207334373.1">
    <property type="nucleotide sequence ID" value="NZ_JAFMYU010000003.1"/>
</dbReference>
<protein>
    <recommendedName>
        <fullName evidence="5">Phosphatidate cytidylyltransferase</fullName>
    </recommendedName>
</protein>
<evidence type="ECO:0000256" key="2">
    <source>
        <dbReference type="SAM" id="SignalP"/>
    </source>
</evidence>
<evidence type="ECO:0008006" key="5">
    <source>
        <dbReference type="Google" id="ProtNLM"/>
    </source>
</evidence>
<evidence type="ECO:0000313" key="3">
    <source>
        <dbReference type="EMBL" id="MBO0930409.1"/>
    </source>
</evidence>
<keyword evidence="2" id="KW-0732">Signal</keyword>
<dbReference type="AlphaFoldDB" id="A0A939G1Q8"/>
<comment type="caution">
    <text evidence="3">The sequence shown here is derived from an EMBL/GenBank/DDBJ whole genome shotgun (WGS) entry which is preliminary data.</text>
</comment>
<keyword evidence="4" id="KW-1185">Reference proteome</keyword>
<sequence length="66" mass="7051">MKTPAQRYVLFSLMFFLLLSMSSCAAIGDIFKAGAWTGAMFVIVGIALVIWLVSKLFGGGSSNTNT</sequence>
<evidence type="ECO:0000256" key="1">
    <source>
        <dbReference type="SAM" id="Phobius"/>
    </source>
</evidence>
<keyword evidence="1" id="KW-1133">Transmembrane helix</keyword>
<dbReference type="Proteomes" id="UP000664795">
    <property type="component" value="Unassembled WGS sequence"/>
</dbReference>
<name>A0A939G1Q8_9BACT</name>
<feature type="transmembrane region" description="Helical" evidence="1">
    <location>
        <begin position="34"/>
        <end position="53"/>
    </location>
</feature>
<accession>A0A939G1Q8</accession>
<evidence type="ECO:0000313" key="4">
    <source>
        <dbReference type="Proteomes" id="UP000664795"/>
    </source>
</evidence>
<organism evidence="3 4">
    <name type="scientific">Fibrella aquatilis</name>
    <dbReference type="NCBI Taxonomy" id="2817059"/>
    <lineage>
        <taxon>Bacteria</taxon>
        <taxon>Pseudomonadati</taxon>
        <taxon>Bacteroidota</taxon>
        <taxon>Cytophagia</taxon>
        <taxon>Cytophagales</taxon>
        <taxon>Spirosomataceae</taxon>
        <taxon>Fibrella</taxon>
    </lineage>
</organism>
<reference evidence="3 4" key="1">
    <citation type="submission" date="2021-03" db="EMBL/GenBank/DDBJ databases">
        <title>Fibrella sp. HMF5036 genome sequencing and assembly.</title>
        <authorList>
            <person name="Kang H."/>
            <person name="Kim H."/>
            <person name="Bae S."/>
            <person name="Joh K."/>
        </authorList>
    </citation>
    <scope>NUCLEOTIDE SEQUENCE [LARGE SCALE GENOMIC DNA]</scope>
    <source>
        <strain evidence="3 4">HMF5036</strain>
    </source>
</reference>
<keyword evidence="1" id="KW-0472">Membrane</keyword>
<feature type="signal peptide" evidence="2">
    <location>
        <begin position="1"/>
        <end position="25"/>
    </location>
</feature>
<gene>
    <name evidence="3" type="ORF">J2I48_05350</name>
</gene>